<dbReference type="AlphaFoldDB" id="A0A7X1B246"/>
<feature type="transmembrane region" description="Helical" evidence="1">
    <location>
        <begin position="6"/>
        <end position="24"/>
    </location>
</feature>
<reference evidence="2 3" key="1">
    <citation type="submission" date="2020-07" db="EMBL/GenBank/DDBJ databases">
        <authorList>
            <person name="Feng X."/>
        </authorList>
    </citation>
    <scope>NUCLEOTIDE SEQUENCE [LARGE SCALE GENOMIC DNA]</scope>
    <source>
        <strain evidence="2 3">JCM14086</strain>
    </source>
</reference>
<proteinExistence type="predicted"/>
<feature type="transmembrane region" description="Helical" evidence="1">
    <location>
        <begin position="45"/>
        <end position="65"/>
    </location>
</feature>
<keyword evidence="1" id="KW-1133">Transmembrane helix</keyword>
<organism evidence="2 3">
    <name type="scientific">Puniceicoccus vermicola</name>
    <dbReference type="NCBI Taxonomy" id="388746"/>
    <lineage>
        <taxon>Bacteria</taxon>
        <taxon>Pseudomonadati</taxon>
        <taxon>Verrucomicrobiota</taxon>
        <taxon>Opitutia</taxon>
        <taxon>Puniceicoccales</taxon>
        <taxon>Puniceicoccaceae</taxon>
        <taxon>Puniceicoccus</taxon>
    </lineage>
</organism>
<name>A0A7X1B246_9BACT</name>
<sequence length="103" mass="12087">MIFDQLVFTPLLSIPFIVAWFLLYKHHGHLRTFWQALTFANLRSRILPLWATSLCFWPMMLLIVYNLPSQLQFLLFLFGNSAFSTLMIFIARRQGEESDSASE</sequence>
<feature type="transmembrane region" description="Helical" evidence="1">
    <location>
        <begin position="71"/>
        <end position="91"/>
    </location>
</feature>
<gene>
    <name evidence="2" type="ORF">H5P30_20810</name>
</gene>
<keyword evidence="1" id="KW-0812">Transmembrane</keyword>
<accession>A0A7X1B246</accession>
<evidence type="ECO:0000313" key="3">
    <source>
        <dbReference type="Proteomes" id="UP000525652"/>
    </source>
</evidence>
<comment type="caution">
    <text evidence="2">The sequence shown here is derived from an EMBL/GenBank/DDBJ whole genome shotgun (WGS) entry which is preliminary data.</text>
</comment>
<evidence type="ECO:0000256" key="1">
    <source>
        <dbReference type="SAM" id="Phobius"/>
    </source>
</evidence>
<keyword evidence="1" id="KW-0472">Membrane</keyword>
<dbReference type="EMBL" id="JACHVA010000140">
    <property type="protein sequence ID" value="MBC2604229.1"/>
    <property type="molecule type" value="Genomic_DNA"/>
</dbReference>
<dbReference type="RefSeq" id="WP_185694845.1">
    <property type="nucleotide sequence ID" value="NZ_JACHVA010000140.1"/>
</dbReference>
<keyword evidence="3" id="KW-1185">Reference proteome</keyword>
<protein>
    <submittedName>
        <fullName evidence="2">Uncharacterized protein</fullName>
    </submittedName>
</protein>
<dbReference type="Proteomes" id="UP000525652">
    <property type="component" value="Unassembled WGS sequence"/>
</dbReference>
<evidence type="ECO:0000313" key="2">
    <source>
        <dbReference type="EMBL" id="MBC2604229.1"/>
    </source>
</evidence>